<feature type="repeat" description="TPR" evidence="5">
    <location>
        <begin position="563"/>
        <end position="596"/>
    </location>
</feature>
<dbReference type="GO" id="GO:0005524">
    <property type="term" value="F:ATP binding"/>
    <property type="evidence" value="ECO:0007669"/>
    <property type="project" value="UniProtKB-UniRule"/>
</dbReference>
<evidence type="ECO:0000256" key="6">
    <source>
        <dbReference type="PROSITE-ProRule" id="PRU10141"/>
    </source>
</evidence>
<proteinExistence type="predicted"/>
<dbReference type="PROSITE" id="PS00107">
    <property type="entry name" value="PROTEIN_KINASE_ATP"/>
    <property type="match status" value="1"/>
</dbReference>
<dbReference type="Gene3D" id="3.30.200.20">
    <property type="entry name" value="Phosphorylase Kinase, domain 1"/>
    <property type="match status" value="1"/>
</dbReference>
<evidence type="ECO:0000256" key="4">
    <source>
        <dbReference type="ARBA" id="ARBA00022840"/>
    </source>
</evidence>
<evidence type="ECO:0000256" key="1">
    <source>
        <dbReference type="ARBA" id="ARBA00022679"/>
    </source>
</evidence>
<dbReference type="PROSITE" id="PS50005">
    <property type="entry name" value="TPR"/>
    <property type="match status" value="2"/>
</dbReference>
<keyword evidence="8" id="KW-0472">Membrane</keyword>
<accession>A0AAJ0XAW5</accession>
<gene>
    <name evidence="10" type="ORF">CKO40_13535</name>
</gene>
<dbReference type="InterPro" id="IPR005532">
    <property type="entry name" value="SUMF_dom"/>
</dbReference>
<keyword evidence="8" id="KW-0812">Transmembrane</keyword>
<dbReference type="Gene3D" id="1.10.510.10">
    <property type="entry name" value="Transferase(Phosphotransferase) domain 1"/>
    <property type="match status" value="1"/>
</dbReference>
<dbReference type="Gene3D" id="3.90.1580.10">
    <property type="entry name" value="paralog of FGE (formylglycine-generating enzyme)"/>
    <property type="match status" value="1"/>
</dbReference>
<evidence type="ECO:0000256" key="8">
    <source>
        <dbReference type="SAM" id="Phobius"/>
    </source>
</evidence>
<keyword evidence="11" id="KW-1185">Reference proteome</keyword>
<name>A0AAJ0XAW5_9GAMM</name>
<dbReference type="InterPro" id="IPR011990">
    <property type="entry name" value="TPR-like_helical_dom_sf"/>
</dbReference>
<dbReference type="InterPro" id="IPR016187">
    <property type="entry name" value="CTDL_fold"/>
</dbReference>
<dbReference type="SUPFAM" id="SSF56112">
    <property type="entry name" value="Protein kinase-like (PK-like)"/>
    <property type="match status" value="1"/>
</dbReference>
<keyword evidence="4 6" id="KW-0067">ATP-binding</keyword>
<dbReference type="PROSITE" id="PS00108">
    <property type="entry name" value="PROTEIN_KINASE_ST"/>
    <property type="match status" value="1"/>
</dbReference>
<dbReference type="Pfam" id="PF00069">
    <property type="entry name" value="Pkinase"/>
    <property type="match status" value="1"/>
</dbReference>
<reference evidence="10" key="1">
    <citation type="submission" date="2017-08" db="EMBL/GenBank/DDBJ databases">
        <authorList>
            <person name="Imhoff J.F."/>
            <person name="Rahn T."/>
            <person name="Kuenzel S."/>
            <person name="Neulinger S.C."/>
        </authorList>
    </citation>
    <scope>NUCLEOTIDE SEQUENCE</scope>
    <source>
        <strain evidence="10">DSM 11080</strain>
    </source>
</reference>
<evidence type="ECO:0000256" key="2">
    <source>
        <dbReference type="ARBA" id="ARBA00022741"/>
    </source>
</evidence>
<dbReference type="Pfam" id="PF03781">
    <property type="entry name" value="FGE-sulfatase"/>
    <property type="match status" value="1"/>
</dbReference>
<dbReference type="SUPFAM" id="SSF56436">
    <property type="entry name" value="C-type lectin-like"/>
    <property type="match status" value="1"/>
</dbReference>
<comment type="caution">
    <text evidence="10">The sequence shown here is derived from an EMBL/GenBank/DDBJ whole genome shotgun (WGS) entry which is preliminary data.</text>
</comment>
<evidence type="ECO:0000259" key="9">
    <source>
        <dbReference type="PROSITE" id="PS50011"/>
    </source>
</evidence>
<reference evidence="10" key="2">
    <citation type="journal article" date="2020" name="Microorganisms">
        <title>Osmotic Adaptation and Compatible Solute Biosynthesis of Phototrophic Bacteria as Revealed from Genome Analyses.</title>
        <authorList>
            <person name="Imhoff J.F."/>
            <person name="Rahn T."/>
            <person name="Kunzel S."/>
            <person name="Keller A."/>
            <person name="Neulinger S.C."/>
        </authorList>
    </citation>
    <scope>NUCLEOTIDE SEQUENCE</scope>
    <source>
        <strain evidence="10">DSM 11080</strain>
    </source>
</reference>
<keyword evidence="5" id="KW-0802">TPR repeat</keyword>
<evidence type="ECO:0000256" key="5">
    <source>
        <dbReference type="PROSITE-ProRule" id="PRU00339"/>
    </source>
</evidence>
<feature type="repeat" description="TPR" evidence="5">
    <location>
        <begin position="459"/>
        <end position="492"/>
    </location>
</feature>
<evidence type="ECO:0000313" key="10">
    <source>
        <dbReference type="EMBL" id="MBK1705545.1"/>
    </source>
</evidence>
<evidence type="ECO:0000256" key="3">
    <source>
        <dbReference type="ARBA" id="ARBA00022777"/>
    </source>
</evidence>
<keyword evidence="2 6" id="KW-0547">Nucleotide-binding</keyword>
<evidence type="ECO:0000256" key="7">
    <source>
        <dbReference type="SAM" id="MobiDB-lite"/>
    </source>
</evidence>
<keyword evidence="1" id="KW-0808">Transferase</keyword>
<dbReference type="InterPro" id="IPR011009">
    <property type="entry name" value="Kinase-like_dom_sf"/>
</dbReference>
<dbReference type="GO" id="GO:0004674">
    <property type="term" value="F:protein serine/threonine kinase activity"/>
    <property type="evidence" value="ECO:0007669"/>
    <property type="project" value="TreeGrafter"/>
</dbReference>
<feature type="binding site" evidence="6">
    <location>
        <position position="35"/>
    </location>
    <ligand>
        <name>ATP</name>
        <dbReference type="ChEBI" id="CHEBI:30616"/>
    </ligand>
</feature>
<dbReference type="SMART" id="SM00220">
    <property type="entry name" value="S_TKc"/>
    <property type="match status" value="1"/>
</dbReference>
<dbReference type="Proteomes" id="UP001296776">
    <property type="component" value="Unassembled WGS sequence"/>
</dbReference>
<dbReference type="InterPro" id="IPR019734">
    <property type="entry name" value="TPR_rpt"/>
</dbReference>
<dbReference type="InterPro" id="IPR042095">
    <property type="entry name" value="SUMF_sf"/>
</dbReference>
<keyword evidence="8" id="KW-1133">Transmembrane helix</keyword>
<dbReference type="InterPro" id="IPR000719">
    <property type="entry name" value="Prot_kinase_dom"/>
</dbReference>
<dbReference type="PANTHER" id="PTHR43289">
    <property type="entry name" value="MITOGEN-ACTIVATED PROTEIN KINASE KINASE KINASE 20-RELATED"/>
    <property type="match status" value="1"/>
</dbReference>
<dbReference type="RefSeq" id="WP_200346767.1">
    <property type="nucleotide sequence ID" value="NZ_NRSJ01000024.1"/>
</dbReference>
<dbReference type="PANTHER" id="PTHR43289:SF6">
    <property type="entry name" value="SERINE_THREONINE-PROTEIN KINASE NEKL-3"/>
    <property type="match status" value="1"/>
</dbReference>
<dbReference type="AlphaFoldDB" id="A0AAJ0XAW5"/>
<feature type="domain" description="Protein kinase" evidence="9">
    <location>
        <begin position="6"/>
        <end position="265"/>
    </location>
</feature>
<dbReference type="PROSITE" id="PS50011">
    <property type="entry name" value="PROTEIN_KINASE_DOM"/>
    <property type="match status" value="1"/>
</dbReference>
<keyword evidence="3" id="KW-0418">Kinase</keyword>
<protein>
    <recommendedName>
        <fullName evidence="9">Protein kinase domain-containing protein</fullName>
    </recommendedName>
</protein>
<organism evidence="10 11">
    <name type="scientific">Halochromatium glycolicum</name>
    <dbReference type="NCBI Taxonomy" id="85075"/>
    <lineage>
        <taxon>Bacteria</taxon>
        <taxon>Pseudomonadati</taxon>
        <taxon>Pseudomonadota</taxon>
        <taxon>Gammaproteobacteria</taxon>
        <taxon>Chromatiales</taxon>
        <taxon>Chromatiaceae</taxon>
        <taxon>Halochromatium</taxon>
    </lineage>
</organism>
<dbReference type="InterPro" id="IPR008271">
    <property type="entry name" value="Ser/Thr_kinase_AS"/>
</dbReference>
<dbReference type="Gene3D" id="1.25.40.10">
    <property type="entry name" value="Tetratricopeptide repeat domain"/>
    <property type="match status" value="2"/>
</dbReference>
<dbReference type="CDD" id="cd14014">
    <property type="entry name" value="STKc_PknB_like"/>
    <property type="match status" value="1"/>
</dbReference>
<evidence type="ECO:0000313" key="11">
    <source>
        <dbReference type="Proteomes" id="UP001296776"/>
    </source>
</evidence>
<dbReference type="SUPFAM" id="SSF48452">
    <property type="entry name" value="TPR-like"/>
    <property type="match status" value="3"/>
</dbReference>
<dbReference type="EMBL" id="NRSJ01000024">
    <property type="protein sequence ID" value="MBK1705545.1"/>
    <property type="molecule type" value="Genomic_DNA"/>
</dbReference>
<feature type="region of interest" description="Disordered" evidence="7">
    <location>
        <begin position="283"/>
        <end position="307"/>
    </location>
</feature>
<dbReference type="SMART" id="SM00028">
    <property type="entry name" value="TPR"/>
    <property type="match status" value="6"/>
</dbReference>
<feature type="transmembrane region" description="Helical" evidence="8">
    <location>
        <begin position="310"/>
        <end position="331"/>
    </location>
</feature>
<sequence>MEIPGYTIIRELGRGGMATVYLAKQDRLGRKVALKVMQPLPNSSDDFTARFIKEGRIIAQLQHPKIVTIYDFDIVEGYHYFSMEYLPNGTLSDAILKGMSVERALEITRGIAEALAIAHDHGVIHRDIKPQNVLFRADGTPVLTDFGIARAAGAGGDATQVTNFGMIIGSPRYMSPEQSQSKPVDARSDLYSLGVAFYEMLTKELPYQADDVISLAMKHCTAPLPVLHGSLHRYQPILERLLAKRPEERFGSAQELITALDHIGSGGAIDTGSRDDATRLVNNRKQPAQPAGSRADEPSAKRPERRRSPLPILAIAAVALGLAAAAGWYLLGTQDADRPLALDLPPVSGTRAEAAENYERLASEHLLEGQFRESLQVLQLALTQFPDDARLQALKTRSQAELEARRHQREAQRALEAGALDEAEQQIAAGLEQVPDQPRLIALRDQLEQRRQAQRTERAKTLTQQAEQALTQGNLSEAMRLIQDALELRPDDPDVQALAGRIEAALAKEKTLVELVDQAKGLLADDLPLRALALIDEGLAKAPGHAELSDLKDTVTEQLLREARALAEAAEAAARDGRYQDALAKIEEALELAPENPEIRAAEQRMLEAQRQATVNELFEQARQALAERRLQEALELADRGLGLQPDNLGLFTFREIIQAEVASQARIQQAVEQIRALLAAGEVEQGLERVEQALERDPESSRLSALRGELIAAQKQVKSEQVQELLRQASALYRDDNLDAALALTEQGLALAPEHGSLQTLRGLISEERQARAAREQQLRDCAAMVAEPVEASTDVEALSRAGRCYQQLLAADASNARAQNRLDSIRTRLTERFEQRLQQGDSETAARALTALEALKLPASELVAMRAALTQQLLLIPRTAAIAAGCFQIGSIDGEADEGPARICVEPFELAVRETSTAAFERFVAATGYRTDAERGTGGVKGCYTLDLESSGETWAYHPWATWRKPNKYQAPRGDKPVSCVSRNDALAYIQWLSERTGQRYRLPTEAEWEYAARAGTSSARFWGDAADATACDYANVADTGHDWSGGFPCDDGYEWAAPIGAYRPNPWGLHDILGNLSEWTCSAYAPEYTGAEAVCAPASSTDPISLRGGAWNSGPKVLRSTHRNRNYPESRYSFVGFRVLKEPPGD</sequence>
<dbReference type="InterPro" id="IPR017441">
    <property type="entry name" value="Protein_kinase_ATP_BS"/>
</dbReference>